<accession>A0A6J4N124</accession>
<dbReference type="GO" id="GO:0000049">
    <property type="term" value="F:tRNA binding"/>
    <property type="evidence" value="ECO:0007669"/>
    <property type="project" value="TreeGrafter"/>
</dbReference>
<evidence type="ECO:0000259" key="11">
    <source>
        <dbReference type="PROSITE" id="PS50862"/>
    </source>
</evidence>
<keyword evidence="4" id="KW-0479">Metal-binding</keyword>
<keyword evidence="3 12" id="KW-0436">Ligase</keyword>
<dbReference type="AlphaFoldDB" id="A0A6J4N124"/>
<sequence>MASNELAPGEEHLSDERVVADRVAKLARLRERGVEPYAYSYQPTHGAAEAVALFHAHEQAHGAEEMGERVRVAGRLVSRRVMGKSTFGHVADRTGRVQLYLRVNDLGAEYELLDLVDLGDWVGAEGTLFRTRTGEVSLKVSSFQLLAKALRPLPLGKEEVDAETGERTVHSGFTDVEARYRQRYADLAVNPAVRDTFVLRARIVSALRRFLDERGFIEVETPILQPLYGGELARPFTTHHNALDMQLYLRIADELYLKRLIVGGMERVYEIGKDFRNEGLSRFHNPEFTMLEFYAAYLDYEGVMRLTEELLSHVAGEALGDRPVTFGGHEIS</sequence>
<reference evidence="12" key="1">
    <citation type="submission" date="2020-02" db="EMBL/GenBank/DDBJ databases">
        <authorList>
            <person name="Meier V. D."/>
        </authorList>
    </citation>
    <scope>NUCLEOTIDE SEQUENCE</scope>
    <source>
        <strain evidence="12">AVDCRST_MAG89</strain>
    </source>
</reference>
<dbReference type="EMBL" id="CADCTV010001022">
    <property type="protein sequence ID" value="CAA9374264.1"/>
    <property type="molecule type" value="Genomic_DNA"/>
</dbReference>
<dbReference type="Gene3D" id="3.30.930.10">
    <property type="entry name" value="Bira Bifunctional Protein, Domain 2"/>
    <property type="match status" value="1"/>
</dbReference>
<dbReference type="PANTHER" id="PTHR42918:SF15">
    <property type="entry name" value="LYSINE--TRNA LIGASE, CHLOROPLASTIC_MITOCHONDRIAL"/>
    <property type="match status" value="1"/>
</dbReference>
<feature type="non-terminal residue" evidence="12">
    <location>
        <position position="332"/>
    </location>
</feature>
<dbReference type="EC" id="6.1.1.6" evidence="2"/>
<feature type="domain" description="Aminoacyl-transfer RNA synthetases class-II family profile" evidence="11">
    <location>
        <begin position="197"/>
        <end position="326"/>
    </location>
</feature>
<keyword evidence="8 12" id="KW-0030">Aminoacyl-tRNA synthetase</keyword>
<evidence type="ECO:0000256" key="8">
    <source>
        <dbReference type="ARBA" id="ARBA00023146"/>
    </source>
</evidence>
<comment type="catalytic activity">
    <reaction evidence="10">
        <text>tRNA(Lys) + L-lysine + ATP = L-lysyl-tRNA(Lys) + AMP + diphosphate</text>
        <dbReference type="Rhea" id="RHEA:20792"/>
        <dbReference type="Rhea" id="RHEA-COMP:9696"/>
        <dbReference type="Rhea" id="RHEA-COMP:9697"/>
        <dbReference type="ChEBI" id="CHEBI:30616"/>
        <dbReference type="ChEBI" id="CHEBI:32551"/>
        <dbReference type="ChEBI" id="CHEBI:33019"/>
        <dbReference type="ChEBI" id="CHEBI:78442"/>
        <dbReference type="ChEBI" id="CHEBI:78529"/>
        <dbReference type="ChEBI" id="CHEBI:456215"/>
        <dbReference type="EC" id="6.1.1.6"/>
    </reaction>
</comment>
<dbReference type="InterPro" id="IPR018149">
    <property type="entry name" value="Lys-tRNA-synth_II_C"/>
</dbReference>
<dbReference type="CDD" id="cd04322">
    <property type="entry name" value="LysRS_N"/>
    <property type="match status" value="1"/>
</dbReference>
<evidence type="ECO:0000256" key="3">
    <source>
        <dbReference type="ARBA" id="ARBA00022598"/>
    </source>
</evidence>
<proteinExistence type="inferred from homology"/>
<evidence type="ECO:0000256" key="4">
    <source>
        <dbReference type="ARBA" id="ARBA00022723"/>
    </source>
</evidence>
<evidence type="ECO:0000256" key="5">
    <source>
        <dbReference type="ARBA" id="ARBA00022741"/>
    </source>
</evidence>
<evidence type="ECO:0000256" key="6">
    <source>
        <dbReference type="ARBA" id="ARBA00022840"/>
    </source>
</evidence>
<evidence type="ECO:0000256" key="2">
    <source>
        <dbReference type="ARBA" id="ARBA00013166"/>
    </source>
</evidence>
<protein>
    <recommendedName>
        <fullName evidence="2">lysine--tRNA ligase</fullName>
        <ecNumber evidence="2">6.1.1.6</ecNumber>
    </recommendedName>
    <alternativeName>
        <fullName evidence="9">Lysyl-tRNA synthetase</fullName>
    </alternativeName>
</protein>
<dbReference type="GO" id="GO:0005524">
    <property type="term" value="F:ATP binding"/>
    <property type="evidence" value="ECO:0007669"/>
    <property type="project" value="UniProtKB-KW"/>
</dbReference>
<dbReference type="Pfam" id="PF01336">
    <property type="entry name" value="tRNA_anti-codon"/>
    <property type="match status" value="1"/>
</dbReference>
<dbReference type="Gene3D" id="2.40.50.140">
    <property type="entry name" value="Nucleic acid-binding proteins"/>
    <property type="match status" value="1"/>
</dbReference>
<dbReference type="SUPFAM" id="SSF50249">
    <property type="entry name" value="Nucleic acid-binding proteins"/>
    <property type="match status" value="1"/>
</dbReference>
<evidence type="ECO:0000256" key="10">
    <source>
        <dbReference type="ARBA" id="ARBA00048573"/>
    </source>
</evidence>
<dbReference type="InterPro" id="IPR012340">
    <property type="entry name" value="NA-bd_OB-fold"/>
</dbReference>
<comment type="similarity">
    <text evidence="1">Belongs to the class-II aminoacyl-tRNA synthetase family.</text>
</comment>
<keyword evidence="7" id="KW-0648">Protein biosynthesis</keyword>
<dbReference type="InterPro" id="IPR045864">
    <property type="entry name" value="aa-tRNA-synth_II/BPL/LPL"/>
</dbReference>
<dbReference type="FunFam" id="2.40.50.140:FF:000024">
    <property type="entry name" value="Lysine--tRNA ligase"/>
    <property type="match status" value="1"/>
</dbReference>
<name>A0A6J4N124_9BACT</name>
<organism evidence="12">
    <name type="scientific">uncultured Gemmatimonadota bacterium</name>
    <dbReference type="NCBI Taxonomy" id="203437"/>
    <lineage>
        <taxon>Bacteria</taxon>
        <taxon>Pseudomonadati</taxon>
        <taxon>Gemmatimonadota</taxon>
        <taxon>environmental samples</taxon>
    </lineage>
</organism>
<evidence type="ECO:0000313" key="12">
    <source>
        <dbReference type="EMBL" id="CAA9374264.1"/>
    </source>
</evidence>
<dbReference type="PANTHER" id="PTHR42918">
    <property type="entry name" value="LYSYL-TRNA SYNTHETASE"/>
    <property type="match status" value="1"/>
</dbReference>
<keyword evidence="5" id="KW-0547">Nucleotide-binding</keyword>
<dbReference type="InterPro" id="IPR006195">
    <property type="entry name" value="aa-tRNA-synth_II"/>
</dbReference>
<dbReference type="SUPFAM" id="SSF55681">
    <property type="entry name" value="Class II aaRS and biotin synthetases"/>
    <property type="match status" value="1"/>
</dbReference>
<dbReference type="PROSITE" id="PS50862">
    <property type="entry name" value="AA_TRNA_LIGASE_II"/>
    <property type="match status" value="1"/>
</dbReference>
<evidence type="ECO:0000256" key="9">
    <source>
        <dbReference type="ARBA" id="ARBA00030563"/>
    </source>
</evidence>
<dbReference type="InterPro" id="IPR044136">
    <property type="entry name" value="Lys-tRNA-ligase_II_N"/>
</dbReference>
<evidence type="ECO:0000256" key="1">
    <source>
        <dbReference type="ARBA" id="ARBA00008226"/>
    </source>
</evidence>
<dbReference type="InterPro" id="IPR004365">
    <property type="entry name" value="NA-bd_OB_tRNA"/>
</dbReference>
<keyword evidence="6" id="KW-0067">ATP-binding</keyword>
<dbReference type="GO" id="GO:0004824">
    <property type="term" value="F:lysine-tRNA ligase activity"/>
    <property type="evidence" value="ECO:0007669"/>
    <property type="project" value="UniProtKB-EC"/>
</dbReference>
<evidence type="ECO:0000256" key="7">
    <source>
        <dbReference type="ARBA" id="ARBA00022917"/>
    </source>
</evidence>
<dbReference type="InterPro" id="IPR004364">
    <property type="entry name" value="Aa-tRNA-synt_II"/>
</dbReference>
<dbReference type="Pfam" id="PF00152">
    <property type="entry name" value="tRNA-synt_2"/>
    <property type="match status" value="1"/>
</dbReference>
<dbReference type="GO" id="GO:0005829">
    <property type="term" value="C:cytosol"/>
    <property type="evidence" value="ECO:0007669"/>
    <property type="project" value="TreeGrafter"/>
</dbReference>
<gene>
    <name evidence="12" type="ORF">AVDCRST_MAG89-4855</name>
</gene>
<dbReference type="GO" id="GO:0006430">
    <property type="term" value="P:lysyl-tRNA aminoacylation"/>
    <property type="evidence" value="ECO:0007669"/>
    <property type="project" value="InterPro"/>
</dbReference>
<dbReference type="PRINTS" id="PR00982">
    <property type="entry name" value="TRNASYNTHLYS"/>
</dbReference>
<dbReference type="GO" id="GO:0046872">
    <property type="term" value="F:metal ion binding"/>
    <property type="evidence" value="ECO:0007669"/>
    <property type="project" value="UniProtKB-KW"/>
</dbReference>